<evidence type="ECO:0000256" key="4">
    <source>
        <dbReference type="ARBA" id="ARBA00022553"/>
    </source>
</evidence>
<proteinExistence type="inferred from homology"/>
<keyword evidence="4" id="KW-0597">Phosphoprotein</keyword>
<dbReference type="GeneID" id="28979957"/>
<dbReference type="SUPFAM" id="SSF51690">
    <property type="entry name" value="Nicotinate/Quinolinate PRTase C-terminal domain-like"/>
    <property type="match status" value="1"/>
</dbReference>
<dbReference type="GO" id="GO:0005829">
    <property type="term" value="C:cytosol"/>
    <property type="evidence" value="ECO:0007669"/>
    <property type="project" value="TreeGrafter"/>
</dbReference>
<dbReference type="InterPro" id="IPR006406">
    <property type="entry name" value="Nic_PRibTrfase"/>
</dbReference>
<dbReference type="UniPathway" id="UPA00253">
    <property type="reaction ID" value="UER00457"/>
</dbReference>
<evidence type="ECO:0000259" key="10">
    <source>
        <dbReference type="Pfam" id="PF17767"/>
    </source>
</evidence>
<protein>
    <recommendedName>
        <fullName evidence="3 8">Nicotinate phosphoribosyltransferase</fullName>
        <ecNumber evidence="3 8">6.3.4.21</ecNumber>
    </recommendedName>
</protein>
<keyword evidence="12" id="KW-1185">Reference proteome</keyword>
<dbReference type="Pfam" id="PF17767">
    <property type="entry name" value="NAPRTase_N"/>
    <property type="match status" value="1"/>
</dbReference>
<dbReference type="OrthoDB" id="193380at2759"/>
<dbReference type="PANTHER" id="PTHR11098:SF1">
    <property type="entry name" value="NICOTINATE PHOSPHORIBOSYLTRANSFERASE"/>
    <property type="match status" value="1"/>
</dbReference>
<sequence>MTQERDAFALPAAQLELPFSILDTDLYKLTMQNAVLQHFPDAHVVVKFTNRAPQMRFTRECFDWIQARVNHLGTLRLTAEERRRLAAACPYFPESYLDFLANLTLHPAEQVKLRFHPHDDGTGEISCHIEGLWRECILYEVPIMAIISEGYFKFVDVDWSAEGQFELAKAKALALLSPPAGVTPLVFSEFGTRRRRSFAVHDEVMRGLIAGAEEHAAAGGGGALSGTSNVFLALKYGVPPSGTIAHEWIMAIGATGGYAHANARAMDMWTEVYPPSPAGPPLIMLTDTYTAAVFFADFVADPERAAQWNALRQDSGDPFEFVREAKVAWEEVHRLTRGQGGALEGKRVVFSDSLDVQRAIELQRGCDEIGLAAAFGIGTHFTNDFRKASDPSMPSKALNMVIKLSVIDGRDCVKLSDDRGKHTGVPAEVERAQRELGLI</sequence>
<dbReference type="Gene3D" id="3.20.140.10">
    <property type="entry name" value="nicotinate phosphoribosyltransferase"/>
    <property type="match status" value="1"/>
</dbReference>
<evidence type="ECO:0000259" key="9">
    <source>
        <dbReference type="Pfam" id="PF04095"/>
    </source>
</evidence>
<gene>
    <name evidence="11" type="ORF">CC85DRAFT_117953</name>
</gene>
<dbReference type="InterPro" id="IPR041525">
    <property type="entry name" value="N/Namide_PRibTrfase"/>
</dbReference>
<evidence type="ECO:0000256" key="2">
    <source>
        <dbReference type="ARBA" id="ARBA00010897"/>
    </source>
</evidence>
<comment type="pathway">
    <text evidence="1 8">Cofactor biosynthesis; NAD(+) biosynthesis; nicotinate D-ribonucleotide from nicotinate: step 1/1.</text>
</comment>
<feature type="domain" description="Nicotinate phosphoribosyltransferase N-terminal" evidence="10">
    <location>
        <begin position="22"/>
        <end position="148"/>
    </location>
</feature>
<dbReference type="Proteomes" id="UP000053611">
    <property type="component" value="Unassembled WGS sequence"/>
</dbReference>
<dbReference type="GO" id="GO:0034355">
    <property type="term" value="P:NAD+ biosynthetic process via the salvage pathway"/>
    <property type="evidence" value="ECO:0007669"/>
    <property type="project" value="TreeGrafter"/>
</dbReference>
<dbReference type="STRING" id="879819.A0A0J0XKC2"/>
<dbReference type="AlphaFoldDB" id="A0A0J0XKC2"/>
<keyword evidence="11" id="KW-0808">Transferase</keyword>
<name>A0A0J0XKC2_9TREE</name>
<feature type="domain" description="Nicotinate/nicotinamide phosphoribosyltransferase" evidence="9">
    <location>
        <begin position="187"/>
        <end position="433"/>
    </location>
</feature>
<comment type="similarity">
    <text evidence="2 8">Belongs to the NAPRTase family.</text>
</comment>
<evidence type="ECO:0000313" key="11">
    <source>
        <dbReference type="EMBL" id="KLT41540.1"/>
    </source>
</evidence>
<dbReference type="PANTHER" id="PTHR11098">
    <property type="entry name" value="NICOTINATE PHOSPHORIBOSYLTRANSFERASE"/>
    <property type="match status" value="1"/>
</dbReference>
<dbReference type="RefSeq" id="XP_018278031.1">
    <property type="nucleotide sequence ID" value="XM_018419354.1"/>
</dbReference>
<dbReference type="InterPro" id="IPR040727">
    <property type="entry name" value="NAPRTase_N"/>
</dbReference>
<dbReference type="EC" id="6.3.4.21" evidence="3 8"/>
<dbReference type="InterPro" id="IPR007229">
    <property type="entry name" value="Nic_PRibTrfase-Fam"/>
</dbReference>
<dbReference type="GO" id="GO:0004516">
    <property type="term" value="F:nicotinate phosphoribosyltransferase activity"/>
    <property type="evidence" value="ECO:0007669"/>
    <property type="project" value="UniProtKB-UniRule"/>
</dbReference>
<dbReference type="SUPFAM" id="SSF54675">
    <property type="entry name" value="Nicotinate/Quinolinate PRTase N-terminal domain-like"/>
    <property type="match status" value="1"/>
</dbReference>
<dbReference type="NCBIfam" id="TIGR01514">
    <property type="entry name" value="NAPRTase"/>
    <property type="match status" value="1"/>
</dbReference>
<evidence type="ECO:0000256" key="6">
    <source>
        <dbReference type="ARBA" id="ARBA00022642"/>
    </source>
</evidence>
<evidence type="ECO:0000256" key="5">
    <source>
        <dbReference type="ARBA" id="ARBA00022598"/>
    </source>
</evidence>
<dbReference type="EMBL" id="KQ087216">
    <property type="protein sequence ID" value="KLT41540.1"/>
    <property type="molecule type" value="Genomic_DNA"/>
</dbReference>
<reference evidence="11 12" key="1">
    <citation type="submission" date="2015-03" db="EMBL/GenBank/DDBJ databases">
        <title>Genomics and transcriptomics of the oil-accumulating basidiomycete yeast T. oleaginosus allow insights into substrate utilization and the diverse evolutionary trajectories of mating systems in fungi.</title>
        <authorList>
            <consortium name="DOE Joint Genome Institute"/>
            <person name="Kourist R."/>
            <person name="Kracht O."/>
            <person name="Bracharz F."/>
            <person name="Lipzen A."/>
            <person name="Nolan M."/>
            <person name="Ohm R."/>
            <person name="Grigoriev I."/>
            <person name="Sun S."/>
            <person name="Heitman J."/>
            <person name="Bruck T."/>
            <person name="Nowrousian M."/>
        </authorList>
    </citation>
    <scope>NUCLEOTIDE SEQUENCE [LARGE SCALE GENOMIC DNA]</scope>
    <source>
        <strain evidence="11 12">IBC0246</strain>
    </source>
</reference>
<organism evidence="11 12">
    <name type="scientific">Cutaneotrichosporon oleaginosum</name>
    <dbReference type="NCBI Taxonomy" id="879819"/>
    <lineage>
        <taxon>Eukaryota</taxon>
        <taxon>Fungi</taxon>
        <taxon>Dikarya</taxon>
        <taxon>Basidiomycota</taxon>
        <taxon>Agaricomycotina</taxon>
        <taxon>Tremellomycetes</taxon>
        <taxon>Trichosporonales</taxon>
        <taxon>Trichosporonaceae</taxon>
        <taxon>Cutaneotrichosporon</taxon>
    </lineage>
</organism>
<dbReference type="Pfam" id="PF04095">
    <property type="entry name" value="NAPRTase"/>
    <property type="match status" value="1"/>
</dbReference>
<dbReference type="InterPro" id="IPR036068">
    <property type="entry name" value="Nicotinate_pribotase-like_C"/>
</dbReference>
<comment type="function">
    <text evidence="8">Catalyzes the synthesis of beta-nicotinate D-ribonucleotide from nicotinate and 5-phospho-D-ribose 1-phosphate at the expense of ATP.</text>
</comment>
<evidence type="ECO:0000256" key="1">
    <source>
        <dbReference type="ARBA" id="ARBA00004952"/>
    </source>
</evidence>
<keyword evidence="11" id="KW-0328">Glycosyltransferase</keyword>
<dbReference type="PIRSF" id="PIRSF000484">
    <property type="entry name" value="NAPRT"/>
    <property type="match status" value="1"/>
</dbReference>
<accession>A0A0J0XKC2</accession>
<comment type="catalytic activity">
    <reaction evidence="7 8">
        <text>5-phospho-alpha-D-ribose 1-diphosphate + nicotinate + ATP + H2O = nicotinate beta-D-ribonucleotide + ADP + phosphate + diphosphate</text>
        <dbReference type="Rhea" id="RHEA:36163"/>
        <dbReference type="ChEBI" id="CHEBI:15377"/>
        <dbReference type="ChEBI" id="CHEBI:30616"/>
        <dbReference type="ChEBI" id="CHEBI:32544"/>
        <dbReference type="ChEBI" id="CHEBI:33019"/>
        <dbReference type="ChEBI" id="CHEBI:43474"/>
        <dbReference type="ChEBI" id="CHEBI:57502"/>
        <dbReference type="ChEBI" id="CHEBI:58017"/>
        <dbReference type="ChEBI" id="CHEBI:456216"/>
        <dbReference type="EC" id="6.3.4.21"/>
    </reaction>
</comment>
<keyword evidence="5 8" id="KW-0436">Ligase</keyword>
<evidence type="ECO:0000256" key="7">
    <source>
        <dbReference type="ARBA" id="ARBA00048668"/>
    </source>
</evidence>
<evidence type="ECO:0000256" key="3">
    <source>
        <dbReference type="ARBA" id="ARBA00013236"/>
    </source>
</evidence>
<evidence type="ECO:0000313" key="12">
    <source>
        <dbReference type="Proteomes" id="UP000053611"/>
    </source>
</evidence>
<evidence type="ECO:0000256" key="8">
    <source>
        <dbReference type="RuleBase" id="RU003838"/>
    </source>
</evidence>
<dbReference type="GO" id="GO:0016757">
    <property type="term" value="F:glycosyltransferase activity"/>
    <property type="evidence" value="ECO:0007669"/>
    <property type="project" value="UniProtKB-KW"/>
</dbReference>
<keyword evidence="6 8" id="KW-0662">Pyridine nucleotide biosynthesis</keyword>
<comment type="PTM">
    <text evidence="8">Transiently phosphorylated on a His residue during the reaction cycle. Phosphorylation strongly increases the affinity for substrates and increases the rate of nicotinate D-ribonucleotide production. Dephosphorylation regenerates the low-affinity form of the enzyme, leading to product release.</text>
</comment>